<dbReference type="PANTHER" id="PTHR12697:SF5">
    <property type="entry name" value="DEOXYHYPUSINE HYDROXYLASE"/>
    <property type="match status" value="1"/>
</dbReference>
<keyword evidence="4" id="KW-1185">Reference proteome</keyword>
<dbReference type="SUPFAM" id="SSF48371">
    <property type="entry name" value="ARM repeat"/>
    <property type="match status" value="1"/>
</dbReference>
<comment type="caution">
    <text evidence="3">The sequence shown here is derived from an EMBL/GenBank/DDBJ whole genome shotgun (WGS) entry which is preliminary data.</text>
</comment>
<evidence type="ECO:0000256" key="1">
    <source>
        <dbReference type="ARBA" id="ARBA00022549"/>
    </source>
</evidence>
<dbReference type="Pfam" id="PF13646">
    <property type="entry name" value="HEAT_2"/>
    <property type="match status" value="2"/>
</dbReference>
<dbReference type="RefSeq" id="WP_283758931.1">
    <property type="nucleotide sequence ID" value="NZ_JAQOSQ010000013.1"/>
</dbReference>
<organism evidence="3 4">
    <name type="scientific">Roseofilum casamattae BLCC-M143</name>
    <dbReference type="NCBI Taxonomy" id="3022442"/>
    <lineage>
        <taxon>Bacteria</taxon>
        <taxon>Bacillati</taxon>
        <taxon>Cyanobacteriota</taxon>
        <taxon>Cyanophyceae</taxon>
        <taxon>Desertifilales</taxon>
        <taxon>Desertifilaceae</taxon>
        <taxon>Roseofilum</taxon>
        <taxon>Roseofilum casamattae</taxon>
    </lineage>
</organism>
<reference evidence="3 4" key="1">
    <citation type="submission" date="2023-01" db="EMBL/GenBank/DDBJ databases">
        <title>Novel diversity within Roseofilum (Cyanobacteria; Desertifilaceae) from marine benthic mats with descriptions of four novel species.</title>
        <authorList>
            <person name="Wang Y."/>
            <person name="Berthold D.E."/>
            <person name="Hu J."/>
            <person name="Lefler F.W."/>
            <person name="Laughinghouse H.D. IV."/>
        </authorList>
    </citation>
    <scope>NUCLEOTIDE SEQUENCE [LARGE SCALE GENOMIC DNA]</scope>
    <source>
        <strain evidence="3 4">BLCC-M143</strain>
    </source>
</reference>
<dbReference type="InterPro" id="IPR004155">
    <property type="entry name" value="PBS_lyase_HEAT"/>
</dbReference>
<evidence type="ECO:0000313" key="4">
    <source>
        <dbReference type="Proteomes" id="UP001232992"/>
    </source>
</evidence>
<keyword evidence="2" id="KW-0605">Phycobilisome</keyword>
<accession>A0ABT7BYK4</accession>
<keyword evidence="1" id="KW-0042">Antenna complex</keyword>
<dbReference type="InterPro" id="IPR011989">
    <property type="entry name" value="ARM-like"/>
</dbReference>
<dbReference type="SMART" id="SM00567">
    <property type="entry name" value="EZ_HEAT"/>
    <property type="match status" value="3"/>
</dbReference>
<gene>
    <name evidence="3" type="ORF">PMH09_13915</name>
</gene>
<proteinExistence type="predicted"/>
<protein>
    <submittedName>
        <fullName evidence="3">HEAT repeat domain-containing protein</fullName>
    </submittedName>
</protein>
<sequence length="205" mass="22354">MSNEPLFERLKHPNPNLRERAMMELAQKRDETTIPRLIEMVDEENVDYRRAAVKALGVIGPDAVPAIVELLQSHENPTIQASCVKALAQVAVNYEGETFPAEGVEGLKFGLNHPNPVVYLASVMAIGAVGSPMLDVLIETVQTTDNPAVSVAIINAFTSIGDRRAESILATLAADESADPYIRESAESAIPRLQQTIEYRNMKSS</sequence>
<evidence type="ECO:0000256" key="2">
    <source>
        <dbReference type="ARBA" id="ARBA00022738"/>
    </source>
</evidence>
<name>A0ABT7BYK4_9CYAN</name>
<evidence type="ECO:0000313" key="3">
    <source>
        <dbReference type="EMBL" id="MDJ1184278.1"/>
    </source>
</evidence>
<dbReference type="PANTHER" id="PTHR12697">
    <property type="entry name" value="PBS LYASE HEAT-LIKE PROTEIN"/>
    <property type="match status" value="1"/>
</dbReference>
<dbReference type="Proteomes" id="UP001232992">
    <property type="component" value="Unassembled WGS sequence"/>
</dbReference>
<dbReference type="EMBL" id="JAQOSQ010000013">
    <property type="protein sequence ID" value="MDJ1184278.1"/>
    <property type="molecule type" value="Genomic_DNA"/>
</dbReference>
<dbReference type="InterPro" id="IPR016024">
    <property type="entry name" value="ARM-type_fold"/>
</dbReference>
<dbReference type="Gene3D" id="1.25.10.10">
    <property type="entry name" value="Leucine-rich Repeat Variant"/>
    <property type="match status" value="1"/>
</dbReference>